<feature type="transmembrane region" description="Helical" evidence="6">
    <location>
        <begin position="130"/>
        <end position="147"/>
    </location>
</feature>
<evidence type="ECO:0000256" key="3">
    <source>
        <dbReference type="ARBA" id="ARBA00022989"/>
    </source>
</evidence>
<evidence type="ECO:0000256" key="5">
    <source>
        <dbReference type="SAM" id="MobiDB-lite"/>
    </source>
</evidence>
<reference evidence="8" key="1">
    <citation type="journal article" date="2023" name="Mol. Phylogenet. Evol.">
        <title>Genome-scale phylogeny and comparative genomics of the fungal order Sordariales.</title>
        <authorList>
            <person name="Hensen N."/>
            <person name="Bonometti L."/>
            <person name="Westerberg I."/>
            <person name="Brannstrom I.O."/>
            <person name="Guillou S."/>
            <person name="Cros-Aarteil S."/>
            <person name="Calhoun S."/>
            <person name="Haridas S."/>
            <person name="Kuo A."/>
            <person name="Mondo S."/>
            <person name="Pangilinan J."/>
            <person name="Riley R."/>
            <person name="LaButti K."/>
            <person name="Andreopoulos B."/>
            <person name="Lipzen A."/>
            <person name="Chen C."/>
            <person name="Yan M."/>
            <person name="Daum C."/>
            <person name="Ng V."/>
            <person name="Clum A."/>
            <person name="Steindorff A."/>
            <person name="Ohm R.A."/>
            <person name="Martin F."/>
            <person name="Silar P."/>
            <person name="Natvig D.O."/>
            <person name="Lalanne C."/>
            <person name="Gautier V."/>
            <person name="Ament-Velasquez S.L."/>
            <person name="Kruys A."/>
            <person name="Hutchinson M.I."/>
            <person name="Powell A.J."/>
            <person name="Barry K."/>
            <person name="Miller A.N."/>
            <person name="Grigoriev I.V."/>
            <person name="Debuchy R."/>
            <person name="Gladieux P."/>
            <person name="Hiltunen Thoren M."/>
            <person name="Johannesson H."/>
        </authorList>
    </citation>
    <scope>NUCLEOTIDE SEQUENCE</scope>
    <source>
        <strain evidence="8">CBS 118394</strain>
    </source>
</reference>
<dbReference type="Proteomes" id="UP001283341">
    <property type="component" value="Unassembled WGS sequence"/>
</dbReference>
<accession>A0AAE0HV85</accession>
<feature type="transmembrane region" description="Helical" evidence="6">
    <location>
        <begin position="554"/>
        <end position="581"/>
    </location>
</feature>
<evidence type="ECO:0000259" key="7">
    <source>
        <dbReference type="PROSITE" id="PS50850"/>
    </source>
</evidence>
<feature type="transmembrane region" description="Helical" evidence="6">
    <location>
        <begin position="93"/>
        <end position="118"/>
    </location>
</feature>
<evidence type="ECO:0000256" key="6">
    <source>
        <dbReference type="SAM" id="Phobius"/>
    </source>
</evidence>
<dbReference type="GO" id="GO:0022857">
    <property type="term" value="F:transmembrane transporter activity"/>
    <property type="evidence" value="ECO:0007669"/>
    <property type="project" value="InterPro"/>
</dbReference>
<dbReference type="InterPro" id="IPR036259">
    <property type="entry name" value="MFS_trans_sf"/>
</dbReference>
<dbReference type="GO" id="GO:0005886">
    <property type="term" value="C:plasma membrane"/>
    <property type="evidence" value="ECO:0007669"/>
    <property type="project" value="TreeGrafter"/>
</dbReference>
<feature type="transmembrane region" description="Helical" evidence="6">
    <location>
        <begin position="219"/>
        <end position="241"/>
    </location>
</feature>
<comment type="caution">
    <text evidence="8">The sequence shown here is derived from an EMBL/GenBank/DDBJ whole genome shotgun (WGS) entry which is preliminary data.</text>
</comment>
<name>A0AAE0HV85_9PEZI</name>
<feature type="transmembrane region" description="Helical" evidence="6">
    <location>
        <begin position="512"/>
        <end position="534"/>
    </location>
</feature>
<reference evidence="8" key="2">
    <citation type="submission" date="2023-06" db="EMBL/GenBank/DDBJ databases">
        <authorList>
            <consortium name="Lawrence Berkeley National Laboratory"/>
            <person name="Haridas S."/>
            <person name="Hensen N."/>
            <person name="Bonometti L."/>
            <person name="Westerberg I."/>
            <person name="Brannstrom I.O."/>
            <person name="Guillou S."/>
            <person name="Cros-Aarteil S."/>
            <person name="Calhoun S."/>
            <person name="Kuo A."/>
            <person name="Mondo S."/>
            <person name="Pangilinan J."/>
            <person name="Riley R."/>
            <person name="Labutti K."/>
            <person name="Andreopoulos B."/>
            <person name="Lipzen A."/>
            <person name="Chen C."/>
            <person name="Yanf M."/>
            <person name="Daum C."/>
            <person name="Ng V."/>
            <person name="Clum A."/>
            <person name="Steindorff A."/>
            <person name="Ohm R."/>
            <person name="Martin F."/>
            <person name="Silar P."/>
            <person name="Natvig D."/>
            <person name="Lalanne C."/>
            <person name="Gautier V."/>
            <person name="Ament-Velasquez S.L."/>
            <person name="Kruys A."/>
            <person name="Hutchinson M.I."/>
            <person name="Powell A.J."/>
            <person name="Barry K."/>
            <person name="Miller A.N."/>
            <person name="Grigoriev I.V."/>
            <person name="Debuchy R."/>
            <person name="Gladieux P."/>
            <person name="Thoren M.H."/>
            <person name="Johannesson H."/>
        </authorList>
    </citation>
    <scope>NUCLEOTIDE SEQUENCE</scope>
    <source>
        <strain evidence="8">CBS 118394</strain>
    </source>
</reference>
<feature type="transmembrane region" description="Helical" evidence="6">
    <location>
        <begin position="159"/>
        <end position="177"/>
    </location>
</feature>
<dbReference type="EMBL" id="JAUEDM010000008">
    <property type="protein sequence ID" value="KAK3313184.1"/>
    <property type="molecule type" value="Genomic_DNA"/>
</dbReference>
<keyword evidence="9" id="KW-1185">Reference proteome</keyword>
<keyword evidence="4 6" id="KW-0472">Membrane</keyword>
<dbReference type="SUPFAM" id="SSF103473">
    <property type="entry name" value="MFS general substrate transporter"/>
    <property type="match status" value="1"/>
</dbReference>
<organism evidence="8 9">
    <name type="scientific">Apodospora peruviana</name>
    <dbReference type="NCBI Taxonomy" id="516989"/>
    <lineage>
        <taxon>Eukaryota</taxon>
        <taxon>Fungi</taxon>
        <taxon>Dikarya</taxon>
        <taxon>Ascomycota</taxon>
        <taxon>Pezizomycotina</taxon>
        <taxon>Sordariomycetes</taxon>
        <taxon>Sordariomycetidae</taxon>
        <taxon>Sordariales</taxon>
        <taxon>Lasiosphaeriaceae</taxon>
        <taxon>Apodospora</taxon>
    </lineage>
</organism>
<gene>
    <name evidence="8" type="ORF">B0H66DRAFT_632278</name>
</gene>
<feature type="transmembrane region" description="Helical" evidence="6">
    <location>
        <begin position="300"/>
        <end position="326"/>
    </location>
</feature>
<sequence length="664" mass="73915">MYVAYKYGKRKYRERQERKDAETVAATAPEYDVDYRQHSPIHSPDGLLAPVPLYGNTDLTEKKNGKDNKTKKLELTPEEKAERSRRRKYRFKIIFGLFLPFTLQTLDTTIIASALPFIARDFNQESQLNWIISAFNLTSAAFLPFWAQIADIFGRHVTIHVTILFMTLGSAICTGAPTSSFGCLLLGRALQGVGAAGVNMCVRTILADRVDLAEYSKNWTIFAIFSAVSFSTGPVVGGYLTKANWRWCFAINLPVAAVAVVLVVWLLRQELLGPQPLPELEERDDGVRRTRDKSTKRGRFLLRLATIDYGGQLLFLWGLGLLVLAFTWGGGEYPWESAAVLAPLVIGAVLTAAWLVYEYSMAPGRYMARVFPIQRAMMPWRLLAQRDIALLFVVNFTVGAAMFAVIYFMDIYFAVVRGNDASTAGLVLLYFLPGLGAGAFMSTYFTNVWPGQTMPTLLFGGVTSAVGITVLAWATHAENINLIYGMMALTGHGVGMRFNPGQLHGLAYFPTMTAQVTCLVIFAQPFGGTLGLTIMSTVLNNRNGPDHKDAKTGIMWAFISMIPIMWFGVFVTTFMGNVWILKDEKGNPKGHEVVHGVYLWNALVGRKLPREKMVREDVVNENGNFWSFGLYSMFARKSEHQESESNSDLRFHAVLVSPSCSGTY</sequence>
<feature type="transmembrane region" description="Helical" evidence="6">
    <location>
        <begin position="338"/>
        <end position="357"/>
    </location>
</feature>
<evidence type="ECO:0000313" key="8">
    <source>
        <dbReference type="EMBL" id="KAK3313184.1"/>
    </source>
</evidence>
<dbReference type="Pfam" id="PF07690">
    <property type="entry name" value="MFS_1"/>
    <property type="match status" value="1"/>
</dbReference>
<feature type="region of interest" description="Disordered" evidence="5">
    <location>
        <begin position="58"/>
        <end position="79"/>
    </location>
</feature>
<dbReference type="Gene3D" id="1.20.1250.20">
    <property type="entry name" value="MFS general substrate transporter like domains"/>
    <property type="match status" value="1"/>
</dbReference>
<dbReference type="AlphaFoldDB" id="A0AAE0HV85"/>
<feature type="domain" description="Major facilitator superfamily (MFS) profile" evidence="7">
    <location>
        <begin position="93"/>
        <end position="575"/>
    </location>
</feature>
<feature type="transmembrane region" description="Helical" evidence="6">
    <location>
        <begin position="388"/>
        <end position="409"/>
    </location>
</feature>
<keyword evidence="2 6" id="KW-0812">Transmembrane</keyword>
<dbReference type="PANTHER" id="PTHR23501:SF39">
    <property type="entry name" value="MULTIDRUG TRANSPORTER, PUTATIVE (AFU_ORTHOLOGUE AFUA_1G05010)-RELATED"/>
    <property type="match status" value="1"/>
</dbReference>
<feature type="transmembrane region" description="Helical" evidence="6">
    <location>
        <begin position="247"/>
        <end position="267"/>
    </location>
</feature>
<evidence type="ECO:0000256" key="1">
    <source>
        <dbReference type="ARBA" id="ARBA00004141"/>
    </source>
</evidence>
<evidence type="ECO:0000256" key="4">
    <source>
        <dbReference type="ARBA" id="ARBA00023136"/>
    </source>
</evidence>
<keyword evidence="3 6" id="KW-1133">Transmembrane helix</keyword>
<feature type="compositionally biased region" description="Basic and acidic residues" evidence="5">
    <location>
        <begin position="59"/>
        <end position="79"/>
    </location>
</feature>
<feature type="transmembrane region" description="Helical" evidence="6">
    <location>
        <begin position="421"/>
        <end position="445"/>
    </location>
</feature>
<protein>
    <submittedName>
        <fullName evidence="8">Major facilitator superfamily domain-containing protein</fullName>
    </submittedName>
</protein>
<feature type="transmembrane region" description="Helical" evidence="6">
    <location>
        <begin position="457"/>
        <end position="476"/>
    </location>
</feature>
<evidence type="ECO:0000313" key="9">
    <source>
        <dbReference type="Proteomes" id="UP001283341"/>
    </source>
</evidence>
<comment type="subcellular location">
    <subcellularLocation>
        <location evidence="1">Membrane</location>
        <topology evidence="1">Multi-pass membrane protein</topology>
    </subcellularLocation>
</comment>
<dbReference type="PANTHER" id="PTHR23501">
    <property type="entry name" value="MAJOR FACILITATOR SUPERFAMILY"/>
    <property type="match status" value="1"/>
</dbReference>
<proteinExistence type="predicted"/>
<dbReference type="InterPro" id="IPR011701">
    <property type="entry name" value="MFS"/>
</dbReference>
<dbReference type="InterPro" id="IPR020846">
    <property type="entry name" value="MFS_dom"/>
</dbReference>
<dbReference type="PROSITE" id="PS50850">
    <property type="entry name" value="MFS"/>
    <property type="match status" value="1"/>
</dbReference>
<evidence type="ECO:0000256" key="2">
    <source>
        <dbReference type="ARBA" id="ARBA00022692"/>
    </source>
</evidence>